<evidence type="ECO:0000313" key="2">
    <source>
        <dbReference type="EMBL" id="KAJ9549993.1"/>
    </source>
</evidence>
<organism evidence="2 3">
    <name type="scientific">Centaurea solstitialis</name>
    <name type="common">yellow star-thistle</name>
    <dbReference type="NCBI Taxonomy" id="347529"/>
    <lineage>
        <taxon>Eukaryota</taxon>
        <taxon>Viridiplantae</taxon>
        <taxon>Streptophyta</taxon>
        <taxon>Embryophyta</taxon>
        <taxon>Tracheophyta</taxon>
        <taxon>Spermatophyta</taxon>
        <taxon>Magnoliopsida</taxon>
        <taxon>eudicotyledons</taxon>
        <taxon>Gunneridae</taxon>
        <taxon>Pentapetalae</taxon>
        <taxon>asterids</taxon>
        <taxon>campanulids</taxon>
        <taxon>Asterales</taxon>
        <taxon>Asteraceae</taxon>
        <taxon>Carduoideae</taxon>
        <taxon>Cardueae</taxon>
        <taxon>Centaureinae</taxon>
        <taxon>Centaurea</taxon>
    </lineage>
</organism>
<protein>
    <recommendedName>
        <fullName evidence="1">MULE transposase domain-containing protein</fullName>
    </recommendedName>
</protein>
<dbReference type="Proteomes" id="UP001172457">
    <property type="component" value="Chromosome 5"/>
</dbReference>
<dbReference type="InterPro" id="IPR018289">
    <property type="entry name" value="MULE_transposase_dom"/>
</dbReference>
<dbReference type="Pfam" id="PF10551">
    <property type="entry name" value="MULE"/>
    <property type="match status" value="1"/>
</dbReference>
<dbReference type="PANTHER" id="PTHR47718">
    <property type="entry name" value="OS01G0519700 PROTEIN"/>
    <property type="match status" value="1"/>
</dbReference>
<evidence type="ECO:0000259" key="1">
    <source>
        <dbReference type="Pfam" id="PF10551"/>
    </source>
</evidence>
<feature type="domain" description="MULE transposase" evidence="1">
    <location>
        <begin position="96"/>
        <end position="183"/>
    </location>
</feature>
<proteinExistence type="predicted"/>
<dbReference type="AlphaFoldDB" id="A0AA38T451"/>
<comment type="caution">
    <text evidence="2">The sequence shown here is derived from an EMBL/GenBank/DDBJ whole genome shotgun (WGS) entry which is preliminary data.</text>
</comment>
<dbReference type="EMBL" id="JARYMX010000005">
    <property type="protein sequence ID" value="KAJ9549993.1"/>
    <property type="molecule type" value="Genomic_DNA"/>
</dbReference>
<gene>
    <name evidence="2" type="ORF">OSB04_022536</name>
</gene>
<reference evidence="2" key="1">
    <citation type="submission" date="2023-03" db="EMBL/GenBank/DDBJ databases">
        <title>Chromosome-scale reference genome and RAD-based genetic map of yellow starthistle (Centaurea solstitialis) reveal putative structural variation and QTLs associated with invader traits.</title>
        <authorList>
            <person name="Reatini B."/>
            <person name="Cang F.A."/>
            <person name="Jiang Q."/>
            <person name="Mckibben M.T.W."/>
            <person name="Barker M.S."/>
            <person name="Rieseberg L.H."/>
            <person name="Dlugosch K.M."/>
        </authorList>
    </citation>
    <scope>NUCLEOTIDE SEQUENCE</scope>
    <source>
        <strain evidence="2">CAN-66</strain>
        <tissue evidence="2">Leaf</tissue>
    </source>
</reference>
<dbReference type="PANTHER" id="PTHR47718:SF12">
    <property type="entry name" value="PROTEIN FAR1-RELATED SEQUENCE"/>
    <property type="match status" value="1"/>
</dbReference>
<evidence type="ECO:0000313" key="3">
    <source>
        <dbReference type="Proteomes" id="UP001172457"/>
    </source>
</evidence>
<keyword evidence="3" id="KW-1185">Reference proteome</keyword>
<name>A0AA38T451_9ASTR</name>
<accession>A0AA38T451</accession>
<sequence>MSNANIGAMQAHNIICQLKGGYDKVGGTKVEYKNFQRDRNCYIGDSDANLFVRKMNNQKLYIPNFSFEYNSDGGLLKYAFWADDTAKHNFQEFGDIVSFDATYRTNKYCMVYVPFTGIDNHKSCVTLGAGILDSEDAEAFKWSLEAFLKSFGKQPKLVVTDQCPAIKQALREIFKESRHRFCM</sequence>